<evidence type="ECO:0000313" key="2">
    <source>
        <dbReference type="EMBL" id="QEN11704.1"/>
    </source>
</evidence>
<reference evidence="2 3" key="1">
    <citation type="submission" date="2019-04" db="EMBL/GenBank/DDBJ databases">
        <title>Complete Genome and Methylome Analysis of Haemophilus haemolyticus NEB129.</title>
        <authorList>
            <person name="Fomenkov A."/>
            <person name="Roberts R.J."/>
            <person name="Anton B.P."/>
            <person name="Vincze T."/>
        </authorList>
    </citation>
    <scope>NUCLEOTIDE SEQUENCE [LARGE SCALE GENOMIC DNA]</scope>
    <source>
        <strain evidence="2 3">NEB129</strain>
    </source>
</reference>
<proteinExistence type="predicted"/>
<dbReference type="Proteomes" id="UP000323974">
    <property type="component" value="Chromosome"/>
</dbReference>
<feature type="region of interest" description="Disordered" evidence="1">
    <location>
        <begin position="93"/>
        <end position="121"/>
    </location>
</feature>
<dbReference type="InterPro" id="IPR036388">
    <property type="entry name" value="WH-like_DNA-bd_sf"/>
</dbReference>
<dbReference type="KEGG" id="hpaa:E5Q53_09875"/>
<dbReference type="Gene3D" id="1.10.10.10">
    <property type="entry name" value="Winged helix-like DNA-binding domain superfamily/Winged helix DNA-binding domain"/>
    <property type="match status" value="1"/>
</dbReference>
<dbReference type="EMBL" id="CP038817">
    <property type="protein sequence ID" value="QEN11704.1"/>
    <property type="molecule type" value="Genomic_DNA"/>
</dbReference>
<gene>
    <name evidence="2" type="ORF">E5Q53_09875</name>
</gene>
<sequence>MSMLLTAQAMKLKVGNPTRKLVLLKLADNANDKGECFPSYQHIADHCEVSRRSVISHIDALIKMGLVEKKSRKNQDGSSSNLYILHLEKGSENIAPPSERISPPSENGSLPPSENISPITNHSINQSINQNNIVRTVQNFEVHFEQFWQAGMTKVNKQKSLKSFKSAYESHQAKYPTTLEDFTQMLVDDIRKRLALHQFGFDKLHPTTYLNNWRWLDEYPSIATSPQHSTASTKPNAHVGFAERDYGTTDTPDWAKDWV</sequence>
<dbReference type="GeneID" id="78225092"/>
<protein>
    <submittedName>
        <fullName evidence="2">Helix-turn-helix domain-containing protein</fullName>
    </submittedName>
</protein>
<organism evidence="2 3">
    <name type="scientific">Haemophilus parahaemolyticus</name>
    <dbReference type="NCBI Taxonomy" id="735"/>
    <lineage>
        <taxon>Bacteria</taxon>
        <taxon>Pseudomonadati</taxon>
        <taxon>Pseudomonadota</taxon>
        <taxon>Gammaproteobacteria</taxon>
        <taxon>Pasteurellales</taxon>
        <taxon>Pasteurellaceae</taxon>
        <taxon>Haemophilus</taxon>
    </lineage>
</organism>
<dbReference type="SUPFAM" id="SSF46785">
    <property type="entry name" value="Winged helix' DNA-binding domain"/>
    <property type="match status" value="1"/>
</dbReference>
<name>A0AAE6JTI5_HAEPH</name>
<dbReference type="AlphaFoldDB" id="A0AAE6JTI5"/>
<dbReference type="InterPro" id="IPR036390">
    <property type="entry name" value="WH_DNA-bd_sf"/>
</dbReference>
<feature type="compositionally biased region" description="Polar residues" evidence="1">
    <location>
        <begin position="104"/>
        <end position="121"/>
    </location>
</feature>
<dbReference type="Pfam" id="PF13730">
    <property type="entry name" value="HTH_36"/>
    <property type="match status" value="1"/>
</dbReference>
<evidence type="ECO:0000256" key="1">
    <source>
        <dbReference type="SAM" id="MobiDB-lite"/>
    </source>
</evidence>
<dbReference type="RefSeq" id="WP_005705855.1">
    <property type="nucleotide sequence ID" value="NZ_CP038817.1"/>
</dbReference>
<evidence type="ECO:0000313" key="3">
    <source>
        <dbReference type="Proteomes" id="UP000323974"/>
    </source>
</evidence>
<accession>A0AAE6JTI5</accession>